<dbReference type="STRING" id="363331.RM51_17615"/>
<feature type="compositionally biased region" description="Polar residues" evidence="1">
    <location>
        <begin position="93"/>
        <end position="103"/>
    </location>
</feature>
<comment type="caution">
    <text evidence="3">The sequence shown here is derived from an EMBL/GenBank/DDBJ whole genome shotgun (WGS) entry which is preliminary data.</text>
</comment>
<reference evidence="3 4" key="1">
    <citation type="submission" date="2014-12" db="EMBL/GenBank/DDBJ databases">
        <title>Genome sequencing of Chryseobacterium taiwanense TPW19.</title>
        <authorList>
            <person name="Tan P.W."/>
            <person name="Chan K.-G."/>
        </authorList>
    </citation>
    <scope>NUCLEOTIDE SEQUENCE [LARGE SCALE GENOMIC DNA]</scope>
    <source>
        <strain evidence="3 4">TPW19</strain>
    </source>
</reference>
<keyword evidence="2" id="KW-0812">Transmembrane</keyword>
<gene>
    <name evidence="3" type="ORF">RM51_17615</name>
</gene>
<dbReference type="EMBL" id="JWTA01000019">
    <property type="protein sequence ID" value="KIC61432.1"/>
    <property type="molecule type" value="Genomic_DNA"/>
</dbReference>
<name>A0A0B4CYK5_9FLAO</name>
<feature type="transmembrane region" description="Helical" evidence="2">
    <location>
        <begin position="41"/>
        <end position="61"/>
    </location>
</feature>
<protein>
    <recommendedName>
        <fullName evidence="5">Nitrogen regulatory IIA protein</fullName>
    </recommendedName>
</protein>
<evidence type="ECO:0000256" key="1">
    <source>
        <dbReference type="SAM" id="MobiDB-lite"/>
    </source>
</evidence>
<evidence type="ECO:0000313" key="3">
    <source>
        <dbReference type="EMBL" id="KIC61432.1"/>
    </source>
</evidence>
<organism evidence="3 4">
    <name type="scientific">Chryseobacterium taiwanense</name>
    <dbReference type="NCBI Taxonomy" id="363331"/>
    <lineage>
        <taxon>Bacteria</taxon>
        <taxon>Pseudomonadati</taxon>
        <taxon>Bacteroidota</taxon>
        <taxon>Flavobacteriia</taxon>
        <taxon>Flavobacteriales</taxon>
        <taxon>Weeksellaceae</taxon>
        <taxon>Chryseobacterium group</taxon>
        <taxon>Chryseobacterium</taxon>
    </lineage>
</organism>
<evidence type="ECO:0000256" key="2">
    <source>
        <dbReference type="SAM" id="Phobius"/>
    </source>
</evidence>
<proteinExistence type="predicted"/>
<evidence type="ECO:0000313" key="4">
    <source>
        <dbReference type="Proteomes" id="UP000031167"/>
    </source>
</evidence>
<evidence type="ECO:0008006" key="5">
    <source>
        <dbReference type="Google" id="ProtNLM"/>
    </source>
</evidence>
<keyword evidence="4" id="KW-1185">Reference proteome</keyword>
<keyword evidence="2" id="KW-0472">Membrane</keyword>
<feature type="region of interest" description="Disordered" evidence="1">
    <location>
        <begin position="84"/>
        <end position="103"/>
    </location>
</feature>
<keyword evidence="2" id="KW-1133">Transmembrane helix</keyword>
<sequence>MLKLLTDKNSHMKKFRIRIEEYVEKAEQKWKSLPSKQQRSLTKVFFILYAILMLLTVFQLWSNSSTRSNGLSVGHINNIPKDIKMQHQPIENPANNSPYKTSP</sequence>
<dbReference type="Proteomes" id="UP000031167">
    <property type="component" value="Unassembled WGS sequence"/>
</dbReference>
<accession>A0A0B4CYK5</accession>
<dbReference type="AlphaFoldDB" id="A0A0B4CYK5"/>